<proteinExistence type="inferred from homology"/>
<keyword evidence="2" id="KW-0646">Protease inhibitor</keyword>
<evidence type="ECO:0000256" key="4">
    <source>
        <dbReference type="ARBA" id="ARBA00022821"/>
    </source>
</evidence>
<evidence type="ECO:0000313" key="8">
    <source>
        <dbReference type="Proteomes" id="UP001231189"/>
    </source>
</evidence>
<dbReference type="GO" id="GO:0006952">
    <property type="term" value="P:defense response"/>
    <property type="evidence" value="ECO:0007669"/>
    <property type="project" value="UniProtKB-KW"/>
</dbReference>
<sequence>MRTVFLLLLVTGVVAVIQAAAMPAAPTYGLFGDPRPRPLDHPRIQWLRGRAEAEHVKRRANDGMIYGGLSPLRNIYHPKIQGLGQWAVAEHVKRANDGLKFGRVVGGEDQLVAGMNYFLLIQALNGKGLYKAQVYEPLEESPNNARQLVSFGPAN</sequence>
<dbReference type="SUPFAM" id="SSF54403">
    <property type="entry name" value="Cystatin/monellin"/>
    <property type="match status" value="1"/>
</dbReference>
<keyword evidence="3" id="KW-0789">Thiol protease inhibitor</keyword>
<feature type="signal peptide" evidence="5">
    <location>
        <begin position="1"/>
        <end position="19"/>
    </location>
</feature>
<keyword evidence="4" id="KW-0611">Plant defense</keyword>
<organism evidence="7 8">
    <name type="scientific">Lolium multiflorum</name>
    <name type="common">Italian ryegrass</name>
    <name type="synonym">Lolium perenne subsp. multiflorum</name>
    <dbReference type="NCBI Taxonomy" id="4521"/>
    <lineage>
        <taxon>Eukaryota</taxon>
        <taxon>Viridiplantae</taxon>
        <taxon>Streptophyta</taxon>
        <taxon>Embryophyta</taxon>
        <taxon>Tracheophyta</taxon>
        <taxon>Spermatophyta</taxon>
        <taxon>Magnoliopsida</taxon>
        <taxon>Liliopsida</taxon>
        <taxon>Poales</taxon>
        <taxon>Poaceae</taxon>
        <taxon>BOP clade</taxon>
        <taxon>Pooideae</taxon>
        <taxon>Poodae</taxon>
        <taxon>Poeae</taxon>
        <taxon>Poeae Chloroplast Group 2 (Poeae type)</taxon>
        <taxon>Loliodinae</taxon>
        <taxon>Loliinae</taxon>
        <taxon>Lolium</taxon>
    </lineage>
</organism>
<keyword evidence="8" id="KW-1185">Reference proteome</keyword>
<comment type="similarity">
    <text evidence="1">Belongs to the cystatin family. Phytocystatin subfamily.</text>
</comment>
<evidence type="ECO:0000259" key="6">
    <source>
        <dbReference type="SMART" id="SM00043"/>
    </source>
</evidence>
<reference evidence="7" key="1">
    <citation type="submission" date="2023-07" db="EMBL/GenBank/DDBJ databases">
        <title>A chromosome-level genome assembly of Lolium multiflorum.</title>
        <authorList>
            <person name="Chen Y."/>
            <person name="Copetti D."/>
            <person name="Kolliker R."/>
            <person name="Studer B."/>
        </authorList>
    </citation>
    <scope>NUCLEOTIDE SEQUENCE</scope>
    <source>
        <strain evidence="7">02402/16</strain>
        <tissue evidence="7">Leaf</tissue>
    </source>
</reference>
<gene>
    <name evidence="7" type="ORF">QYE76_037382</name>
</gene>
<dbReference type="Pfam" id="PF16845">
    <property type="entry name" value="SQAPI"/>
    <property type="match status" value="1"/>
</dbReference>
<dbReference type="SMART" id="SM00043">
    <property type="entry name" value="CY"/>
    <property type="match status" value="1"/>
</dbReference>
<dbReference type="Gene3D" id="3.10.450.10">
    <property type="match status" value="1"/>
</dbReference>
<dbReference type="CDD" id="cd00042">
    <property type="entry name" value="CY"/>
    <property type="match status" value="1"/>
</dbReference>
<dbReference type="EMBL" id="JAUUTY010000156">
    <property type="protein sequence ID" value="KAK1602935.1"/>
    <property type="molecule type" value="Genomic_DNA"/>
</dbReference>
<name>A0AAD8QIJ0_LOLMU</name>
<dbReference type="GO" id="GO:0004869">
    <property type="term" value="F:cysteine-type endopeptidase inhibitor activity"/>
    <property type="evidence" value="ECO:0007669"/>
    <property type="project" value="UniProtKB-KW"/>
</dbReference>
<evidence type="ECO:0000256" key="1">
    <source>
        <dbReference type="ARBA" id="ARBA00007233"/>
    </source>
</evidence>
<dbReference type="InterPro" id="IPR000010">
    <property type="entry name" value="Cystatin_dom"/>
</dbReference>
<evidence type="ECO:0000256" key="5">
    <source>
        <dbReference type="SAM" id="SignalP"/>
    </source>
</evidence>
<feature type="chain" id="PRO_5042218875" description="Cystatin domain-containing protein" evidence="5">
    <location>
        <begin position="20"/>
        <end position="155"/>
    </location>
</feature>
<dbReference type="InterPro" id="IPR027214">
    <property type="entry name" value="Cystatin"/>
</dbReference>
<protein>
    <recommendedName>
        <fullName evidence="6">Cystatin domain-containing protein</fullName>
    </recommendedName>
</protein>
<evidence type="ECO:0000256" key="2">
    <source>
        <dbReference type="ARBA" id="ARBA00022690"/>
    </source>
</evidence>
<keyword evidence="5" id="KW-0732">Signal</keyword>
<dbReference type="PANTHER" id="PTHR47116">
    <property type="entry name" value="PHLOEM FILAMENT PROTEIN"/>
    <property type="match status" value="1"/>
</dbReference>
<accession>A0AAD8QIJ0</accession>
<evidence type="ECO:0000313" key="7">
    <source>
        <dbReference type="EMBL" id="KAK1602935.1"/>
    </source>
</evidence>
<dbReference type="AlphaFoldDB" id="A0AAD8QIJ0"/>
<dbReference type="Proteomes" id="UP001231189">
    <property type="component" value="Unassembled WGS sequence"/>
</dbReference>
<comment type="caution">
    <text evidence="7">The sequence shown here is derived from an EMBL/GenBank/DDBJ whole genome shotgun (WGS) entry which is preliminary data.</text>
</comment>
<dbReference type="InterPro" id="IPR046350">
    <property type="entry name" value="Cystatin_sf"/>
</dbReference>
<feature type="domain" description="Cystatin" evidence="6">
    <location>
        <begin position="64"/>
        <end position="154"/>
    </location>
</feature>
<evidence type="ECO:0000256" key="3">
    <source>
        <dbReference type="ARBA" id="ARBA00022704"/>
    </source>
</evidence>